<keyword evidence="2" id="KW-1185">Reference proteome</keyword>
<dbReference type="Gene3D" id="2.60.120.10">
    <property type="entry name" value="Jelly Rolls"/>
    <property type="match status" value="1"/>
</dbReference>
<accession>A0ABS7VH52</accession>
<dbReference type="InterPro" id="IPR011051">
    <property type="entry name" value="RmlC_Cupin_sf"/>
</dbReference>
<evidence type="ECO:0000313" key="2">
    <source>
        <dbReference type="Proteomes" id="UP000704176"/>
    </source>
</evidence>
<name>A0ABS7VH52_9HYPH</name>
<dbReference type="InterPro" id="IPR010282">
    <property type="entry name" value="Uncharacterised_HutD/Ves"/>
</dbReference>
<protein>
    <submittedName>
        <fullName evidence="1">HutD family protein</fullName>
    </submittedName>
</protein>
<gene>
    <name evidence="1" type="ORF">K9B37_00765</name>
</gene>
<dbReference type="EMBL" id="JAIRBM010000001">
    <property type="protein sequence ID" value="MBZ6074833.1"/>
    <property type="molecule type" value="Genomic_DNA"/>
</dbReference>
<dbReference type="InterPro" id="IPR014710">
    <property type="entry name" value="RmlC-like_jellyroll"/>
</dbReference>
<dbReference type="PANTHER" id="PTHR37943">
    <property type="entry name" value="PROTEIN VES"/>
    <property type="match status" value="1"/>
</dbReference>
<reference evidence="1 2" key="1">
    <citation type="submission" date="2021-09" db="EMBL/GenBank/DDBJ databases">
        <title>The complete genome sequence of a new microorganism.</title>
        <authorList>
            <person name="Zi Z."/>
        </authorList>
    </citation>
    <scope>NUCLEOTIDE SEQUENCE [LARGE SCALE GENOMIC DNA]</scope>
    <source>
        <strain evidence="1 2">WGZ8</strain>
    </source>
</reference>
<sequence length="200" mass="21371">MPVHVIRSTDLTRVPWKNGGGTTAEIAVFPTGAGFETFGWRVSMADVASDGPFSAFPGIDRTLIVMEGNGIELSVDGVPYLLDGPSTKLSFPGDDPTLGRLLSGPIRDLNIMTRRGQFRHRTRIVEAGTVLLAEDTQATFIVVLDPPLDVTVNGEVHALGRLDTLMLQATQDLIPLSGNGRAILIEIAPADAARKGDIRS</sequence>
<evidence type="ECO:0000313" key="1">
    <source>
        <dbReference type="EMBL" id="MBZ6074833.1"/>
    </source>
</evidence>
<dbReference type="RefSeq" id="WP_224310890.1">
    <property type="nucleotide sequence ID" value="NZ_JAIRBM010000001.1"/>
</dbReference>
<proteinExistence type="predicted"/>
<dbReference type="Proteomes" id="UP000704176">
    <property type="component" value="Unassembled WGS sequence"/>
</dbReference>
<dbReference type="CDD" id="cd20293">
    <property type="entry name" value="cupin_HutD_N"/>
    <property type="match status" value="1"/>
</dbReference>
<dbReference type="PANTHER" id="PTHR37943:SF1">
    <property type="entry name" value="PROTEIN VES"/>
    <property type="match status" value="1"/>
</dbReference>
<dbReference type="Pfam" id="PF05962">
    <property type="entry name" value="HutD"/>
    <property type="match status" value="1"/>
</dbReference>
<comment type="caution">
    <text evidence="1">The sequence shown here is derived from an EMBL/GenBank/DDBJ whole genome shotgun (WGS) entry which is preliminary data.</text>
</comment>
<organism evidence="1 2">
    <name type="scientific">Microvirga puerhi</name>
    <dbReference type="NCBI Taxonomy" id="2876078"/>
    <lineage>
        <taxon>Bacteria</taxon>
        <taxon>Pseudomonadati</taxon>
        <taxon>Pseudomonadota</taxon>
        <taxon>Alphaproteobacteria</taxon>
        <taxon>Hyphomicrobiales</taxon>
        <taxon>Methylobacteriaceae</taxon>
        <taxon>Microvirga</taxon>
    </lineage>
</organism>
<dbReference type="SUPFAM" id="SSF51182">
    <property type="entry name" value="RmlC-like cupins"/>
    <property type="match status" value="1"/>
</dbReference>